<dbReference type="Proteomes" id="UP001066276">
    <property type="component" value="Chromosome 8"/>
</dbReference>
<evidence type="ECO:0000256" key="1">
    <source>
        <dbReference type="ARBA" id="ARBA00022729"/>
    </source>
</evidence>
<dbReference type="PROSITE" id="PS51034">
    <property type="entry name" value="ZP_2"/>
    <property type="match status" value="1"/>
</dbReference>
<dbReference type="InterPro" id="IPR042235">
    <property type="entry name" value="ZP-C_dom"/>
</dbReference>
<dbReference type="Pfam" id="PF00100">
    <property type="entry name" value="Zona_pellucida"/>
    <property type="match status" value="1"/>
</dbReference>
<keyword evidence="2" id="KW-1015">Disulfide bond</keyword>
<dbReference type="AlphaFoldDB" id="A0AAV7NM51"/>
<proteinExistence type="predicted"/>
<dbReference type="Gene3D" id="2.60.40.4100">
    <property type="entry name" value="Zona pellucida, ZP-C domain"/>
    <property type="match status" value="1"/>
</dbReference>
<keyword evidence="5" id="KW-1185">Reference proteome</keyword>
<accession>A0AAV7NM51</accession>
<reference evidence="4" key="1">
    <citation type="journal article" date="2022" name="bioRxiv">
        <title>Sequencing and chromosome-scale assembly of the giantPleurodeles waltlgenome.</title>
        <authorList>
            <person name="Brown T."/>
            <person name="Elewa A."/>
            <person name="Iarovenko S."/>
            <person name="Subramanian E."/>
            <person name="Araus A.J."/>
            <person name="Petzold A."/>
            <person name="Susuki M."/>
            <person name="Suzuki K.-i.T."/>
            <person name="Hayashi T."/>
            <person name="Toyoda A."/>
            <person name="Oliveira C."/>
            <person name="Osipova E."/>
            <person name="Leigh N.D."/>
            <person name="Simon A."/>
            <person name="Yun M.H."/>
        </authorList>
    </citation>
    <scope>NUCLEOTIDE SEQUENCE</scope>
    <source>
        <strain evidence="4">20211129_DDA</strain>
        <tissue evidence="4">Liver</tissue>
    </source>
</reference>
<evidence type="ECO:0000313" key="5">
    <source>
        <dbReference type="Proteomes" id="UP001066276"/>
    </source>
</evidence>
<dbReference type="InterPro" id="IPR055355">
    <property type="entry name" value="ZP-C"/>
</dbReference>
<dbReference type="PANTHER" id="PTHR14002:SF21">
    <property type="entry name" value="SI:CH211-103F14.3-RELATED"/>
    <property type="match status" value="1"/>
</dbReference>
<organism evidence="4 5">
    <name type="scientific">Pleurodeles waltl</name>
    <name type="common">Iberian ribbed newt</name>
    <dbReference type="NCBI Taxonomy" id="8319"/>
    <lineage>
        <taxon>Eukaryota</taxon>
        <taxon>Metazoa</taxon>
        <taxon>Chordata</taxon>
        <taxon>Craniata</taxon>
        <taxon>Vertebrata</taxon>
        <taxon>Euteleostomi</taxon>
        <taxon>Amphibia</taxon>
        <taxon>Batrachia</taxon>
        <taxon>Caudata</taxon>
        <taxon>Salamandroidea</taxon>
        <taxon>Salamandridae</taxon>
        <taxon>Pleurodelinae</taxon>
        <taxon>Pleurodeles</taxon>
    </lineage>
</organism>
<gene>
    <name evidence="4" type="ORF">NDU88_005328</name>
</gene>
<dbReference type="InterPro" id="IPR001507">
    <property type="entry name" value="ZP_dom"/>
</dbReference>
<sequence length="358" mass="39420">MNYTANIASKCLNKGYKSIRNCQGRKADPGKHTAFGILLLTTRKDKAINMFCIIILLSFLRGSVCVDNSTCNGTYRTPAYTDILVSCGPQTIDLSIYLCPVYYSGYNETSLIMNSASSSACIGRFDNSTGTPFAKFSFSINDTSTCGSMFTVNSTTGDGVFKDFSNIQNVNISGIVKSKDFTLGVVTYNPDLAYLYSCVYPLEYFLNNTRMDVTGNSIAINSNNGSFISTLSMLLYVDSNYSRTLSVPATGIYLKTRVYVEVKATNLTNKFNVLLDRCYASTSPFPAFSNSTYDIFIGCNKDPLTVITVNGEAQNARFSFSAFRFIEHAGKPVSTYYLHCITRLCLTSACASFQVQYI</sequence>
<protein>
    <recommendedName>
        <fullName evidence="3">ZP domain-containing protein</fullName>
    </recommendedName>
</protein>
<dbReference type="EMBL" id="JANPWB010000012">
    <property type="protein sequence ID" value="KAJ1117128.1"/>
    <property type="molecule type" value="Genomic_DNA"/>
</dbReference>
<evidence type="ECO:0000313" key="4">
    <source>
        <dbReference type="EMBL" id="KAJ1117128.1"/>
    </source>
</evidence>
<comment type="caution">
    <text evidence="4">The sequence shown here is derived from an EMBL/GenBank/DDBJ whole genome shotgun (WGS) entry which is preliminary data.</text>
</comment>
<keyword evidence="1" id="KW-0732">Signal</keyword>
<evidence type="ECO:0000256" key="2">
    <source>
        <dbReference type="ARBA" id="ARBA00023157"/>
    </source>
</evidence>
<feature type="domain" description="ZP" evidence="3">
    <location>
        <begin position="86"/>
        <end position="358"/>
    </location>
</feature>
<evidence type="ECO:0000259" key="3">
    <source>
        <dbReference type="PROSITE" id="PS51034"/>
    </source>
</evidence>
<dbReference type="PANTHER" id="PTHR14002">
    <property type="entry name" value="ENDOGLIN/TGF-BETA RECEPTOR TYPE III"/>
    <property type="match status" value="1"/>
</dbReference>
<name>A0AAV7NM51_PLEWA</name>
<dbReference type="SMART" id="SM00241">
    <property type="entry name" value="ZP"/>
    <property type="match status" value="1"/>
</dbReference>